<evidence type="ECO:0000256" key="4">
    <source>
        <dbReference type="ARBA" id="ARBA00022989"/>
    </source>
</evidence>
<accession>A0A198UM70</accession>
<name>A0A198UM70_MORCA</name>
<dbReference type="AlphaFoldDB" id="A0A198UM70"/>
<evidence type="ECO:0008006" key="11">
    <source>
        <dbReference type="Google" id="ProtNLM"/>
    </source>
</evidence>
<comment type="caution">
    <text evidence="7">The sequence shown here is derived from an EMBL/GenBank/DDBJ whole genome shotgun (WGS) entry which is preliminary data.</text>
</comment>
<keyword evidence="4 6" id="KW-1133">Transmembrane helix</keyword>
<feature type="transmembrane region" description="Helical" evidence="6">
    <location>
        <begin position="70"/>
        <end position="91"/>
    </location>
</feature>
<evidence type="ECO:0000313" key="10">
    <source>
        <dbReference type="Proteomes" id="UP000078446"/>
    </source>
</evidence>
<keyword evidence="3 6" id="KW-0812">Transmembrane</keyword>
<dbReference type="EMBL" id="LXHE01000020">
    <property type="protein sequence ID" value="OAU99510.1"/>
    <property type="molecule type" value="Genomic_DNA"/>
</dbReference>
<evidence type="ECO:0000256" key="3">
    <source>
        <dbReference type="ARBA" id="ARBA00022692"/>
    </source>
</evidence>
<dbReference type="PANTHER" id="PTHR43461:SF1">
    <property type="entry name" value="TRANSMEMBRANE PROTEIN 256"/>
    <property type="match status" value="1"/>
</dbReference>
<evidence type="ECO:0000256" key="5">
    <source>
        <dbReference type="ARBA" id="ARBA00023136"/>
    </source>
</evidence>
<keyword evidence="9" id="KW-1185">Reference proteome</keyword>
<dbReference type="Proteomes" id="UP000078228">
    <property type="component" value="Unassembled WGS sequence"/>
</dbReference>
<organism evidence="7 9">
    <name type="scientific">Moraxella catarrhalis</name>
    <name type="common">Branhamella catarrhalis</name>
    <dbReference type="NCBI Taxonomy" id="480"/>
    <lineage>
        <taxon>Bacteria</taxon>
        <taxon>Pseudomonadati</taxon>
        <taxon>Pseudomonadota</taxon>
        <taxon>Gammaproteobacteria</taxon>
        <taxon>Moraxellales</taxon>
        <taxon>Moraxellaceae</taxon>
        <taxon>Moraxella</taxon>
    </lineage>
</organism>
<feature type="transmembrane region" description="Helical" evidence="6">
    <location>
        <begin position="38"/>
        <end position="58"/>
    </location>
</feature>
<dbReference type="RefSeq" id="WP_064606735.1">
    <property type="nucleotide sequence ID" value="NZ_JAABLD010000004.1"/>
</dbReference>
<dbReference type="eggNOG" id="COG2363">
    <property type="taxonomic scope" value="Bacteria"/>
</dbReference>
<comment type="subcellular location">
    <subcellularLocation>
        <location evidence="1">Membrane</location>
        <topology evidence="1">Multi-pass membrane protein</topology>
    </subcellularLocation>
</comment>
<dbReference type="GO" id="GO:0005886">
    <property type="term" value="C:plasma membrane"/>
    <property type="evidence" value="ECO:0007669"/>
    <property type="project" value="TreeGrafter"/>
</dbReference>
<keyword evidence="5 6" id="KW-0472">Membrane</keyword>
<evidence type="ECO:0000256" key="2">
    <source>
        <dbReference type="ARBA" id="ARBA00009694"/>
    </source>
</evidence>
<evidence type="ECO:0000313" key="7">
    <source>
        <dbReference type="EMBL" id="OAU96332.1"/>
    </source>
</evidence>
<protein>
    <recommendedName>
        <fullName evidence="11">DUF423 domain-containing protein</fullName>
    </recommendedName>
</protein>
<proteinExistence type="inferred from homology"/>
<gene>
    <name evidence="8" type="ORF">AO382_1890</name>
    <name evidence="7" type="ORF">AO384_1020</name>
</gene>
<dbReference type="Proteomes" id="UP000078446">
    <property type="component" value="Unassembled WGS sequence"/>
</dbReference>
<dbReference type="PANTHER" id="PTHR43461">
    <property type="entry name" value="TRANSMEMBRANE PROTEIN 256"/>
    <property type="match status" value="1"/>
</dbReference>
<feature type="transmembrane region" description="Helical" evidence="6">
    <location>
        <begin position="7"/>
        <end position="26"/>
    </location>
</feature>
<reference evidence="9 10" key="1">
    <citation type="journal article" date="2016" name="Genome Biol. Evol.">
        <title>Comparative Genomic Analyses of the Moraxella catarrhalis Serosensitive and Seroresistant Lineages Demonstrate Their Independent Evolution.</title>
        <authorList>
            <person name="Earl J.P."/>
            <person name="de Vries S.P."/>
            <person name="Ahmed A."/>
            <person name="Powell E."/>
            <person name="Schultz M.P."/>
            <person name="Hermans P.W."/>
            <person name="Hill D.J."/>
            <person name="Zhou Z."/>
            <person name="Constantinidou C.I."/>
            <person name="Hu F.Z."/>
            <person name="Bootsma H.J."/>
            <person name="Ehrlich G.D."/>
        </authorList>
    </citation>
    <scope>NUCLEOTIDE SEQUENCE [LARGE SCALE GENOMIC DNA]</scope>
    <source>
        <strain evidence="7 9">Z7542</strain>
        <strain evidence="8 10">Z7574</strain>
    </source>
</reference>
<comment type="similarity">
    <text evidence="2">Belongs to the UPF0382 family.</text>
</comment>
<evidence type="ECO:0000313" key="8">
    <source>
        <dbReference type="EMBL" id="OAU99510.1"/>
    </source>
</evidence>
<evidence type="ECO:0000256" key="6">
    <source>
        <dbReference type="SAM" id="Phobius"/>
    </source>
</evidence>
<dbReference type="Pfam" id="PF04241">
    <property type="entry name" value="DUF423"/>
    <property type="match status" value="1"/>
</dbReference>
<evidence type="ECO:0000313" key="9">
    <source>
        <dbReference type="Proteomes" id="UP000078228"/>
    </source>
</evidence>
<dbReference type="InterPro" id="IPR006696">
    <property type="entry name" value="DUF423"/>
</dbReference>
<dbReference type="OrthoDB" id="9802121at2"/>
<dbReference type="EMBL" id="LXHC01000019">
    <property type="protein sequence ID" value="OAU96332.1"/>
    <property type="molecule type" value="Genomic_DNA"/>
</dbReference>
<evidence type="ECO:0000256" key="1">
    <source>
        <dbReference type="ARBA" id="ARBA00004141"/>
    </source>
</evidence>
<dbReference type="PATRIC" id="fig|480.225.peg.1184"/>
<feature type="transmembrane region" description="Helical" evidence="6">
    <location>
        <begin position="97"/>
        <end position="118"/>
    </location>
</feature>
<sequence length="127" mass="13585">MTVKINWLFVAALNLAIGVAFGAFGAHGLKHIADEYALQIWQTATLYLFIHALGLLVIGVLQHIGRYRSALAGVLLQMGIVIFSGTLYSMALGAPRWLGAITPIGGGLLIIGWLVFALQIAKTTRLA</sequence>